<protein>
    <submittedName>
        <fullName evidence="1">Uncharacterized protein</fullName>
    </submittedName>
</protein>
<organism evidence="1 2">
    <name type="scientific">Puccinia coronata f. sp. avenae</name>
    <dbReference type="NCBI Taxonomy" id="200324"/>
    <lineage>
        <taxon>Eukaryota</taxon>
        <taxon>Fungi</taxon>
        <taxon>Dikarya</taxon>
        <taxon>Basidiomycota</taxon>
        <taxon>Pucciniomycotina</taxon>
        <taxon>Pucciniomycetes</taxon>
        <taxon>Pucciniales</taxon>
        <taxon>Pucciniaceae</taxon>
        <taxon>Puccinia</taxon>
    </lineage>
</organism>
<keyword evidence="2" id="KW-1185">Reference proteome</keyword>
<sequence>MIFDSILLKQEEIRAEFNQQEVKTLRNINSIFKICFGKISHFALKKAQLNFNQRSDLKYCCNSTQQLLRFKSRGQELRRSVVQQSDSELISDLELIYRNQLPDFIQPYLEDIKDVASDEEAAIEPSRPNIPQLHREDDKSGKNYVQEAHLFGNILLKSSQKNQAHRILHISAFPQPLRCNQ</sequence>
<evidence type="ECO:0000313" key="2">
    <source>
        <dbReference type="Proteomes" id="UP000235388"/>
    </source>
</evidence>
<comment type="caution">
    <text evidence="1">The sequence shown here is derived from an EMBL/GenBank/DDBJ whole genome shotgun (WGS) entry which is preliminary data.</text>
</comment>
<gene>
    <name evidence="1" type="ORF">PCANC_26479</name>
</gene>
<dbReference type="Proteomes" id="UP000235388">
    <property type="component" value="Unassembled WGS sequence"/>
</dbReference>
<accession>A0A2N5TLD5</accession>
<dbReference type="EMBL" id="PGCJ01000553">
    <property type="protein sequence ID" value="PLW26274.1"/>
    <property type="molecule type" value="Genomic_DNA"/>
</dbReference>
<reference evidence="1 2" key="1">
    <citation type="submission" date="2017-11" db="EMBL/GenBank/DDBJ databases">
        <title>De novo assembly and phasing of dikaryotic genomes from two isolates of Puccinia coronata f. sp. avenae, the causal agent of oat crown rust.</title>
        <authorList>
            <person name="Miller M.E."/>
            <person name="Zhang Y."/>
            <person name="Omidvar V."/>
            <person name="Sperschneider J."/>
            <person name="Schwessinger B."/>
            <person name="Raley C."/>
            <person name="Palmer J.M."/>
            <person name="Garnica D."/>
            <person name="Upadhyaya N."/>
            <person name="Rathjen J."/>
            <person name="Taylor J.M."/>
            <person name="Park R.F."/>
            <person name="Dodds P.N."/>
            <person name="Hirsch C.D."/>
            <person name="Kianian S.F."/>
            <person name="Figueroa M."/>
        </authorList>
    </citation>
    <scope>NUCLEOTIDE SEQUENCE [LARGE SCALE GENOMIC DNA]</scope>
    <source>
        <strain evidence="1">12NC29</strain>
    </source>
</reference>
<evidence type="ECO:0000313" key="1">
    <source>
        <dbReference type="EMBL" id="PLW26274.1"/>
    </source>
</evidence>
<dbReference type="AlphaFoldDB" id="A0A2N5TLD5"/>
<name>A0A2N5TLD5_9BASI</name>
<dbReference type="OrthoDB" id="10613563at2759"/>
<proteinExistence type="predicted"/>